<feature type="region of interest" description="Disordered" evidence="1">
    <location>
        <begin position="624"/>
        <end position="673"/>
    </location>
</feature>
<dbReference type="STRING" id="498211.CJA_3800"/>
<proteinExistence type="predicted"/>
<evidence type="ECO:0000313" key="3">
    <source>
        <dbReference type="EMBL" id="ACE86262.1"/>
    </source>
</evidence>
<feature type="region of interest" description="Disordered" evidence="1">
    <location>
        <begin position="132"/>
        <end position="160"/>
    </location>
</feature>
<dbReference type="InterPro" id="IPR015378">
    <property type="entry name" value="Transposase-like_Mu_C"/>
</dbReference>
<dbReference type="GO" id="GO:0003676">
    <property type="term" value="F:nucleic acid binding"/>
    <property type="evidence" value="ECO:0007669"/>
    <property type="project" value="InterPro"/>
</dbReference>
<protein>
    <submittedName>
        <fullName evidence="3">Tn7-Cj, transposase protein TnsB</fullName>
    </submittedName>
</protein>
<evidence type="ECO:0000256" key="1">
    <source>
        <dbReference type="SAM" id="MobiDB-lite"/>
    </source>
</evidence>
<dbReference type="InterPro" id="IPR012337">
    <property type="entry name" value="RNaseH-like_sf"/>
</dbReference>
<dbReference type="InterPro" id="IPR001584">
    <property type="entry name" value="Integrase_cat-core"/>
</dbReference>
<organism evidence="3 4">
    <name type="scientific">Cellvibrio japonicus (strain Ueda107)</name>
    <name type="common">Pseudomonas fluorescens subsp. cellulosa</name>
    <dbReference type="NCBI Taxonomy" id="498211"/>
    <lineage>
        <taxon>Bacteria</taxon>
        <taxon>Pseudomonadati</taxon>
        <taxon>Pseudomonadota</taxon>
        <taxon>Gammaproteobacteria</taxon>
        <taxon>Cellvibrionales</taxon>
        <taxon>Cellvibrionaceae</taxon>
        <taxon>Cellvibrio</taxon>
    </lineage>
</organism>
<dbReference type="Proteomes" id="UP000001036">
    <property type="component" value="Chromosome"/>
</dbReference>
<gene>
    <name evidence="3" type="primary">tnsB</name>
    <name evidence="3" type="ordered locus">CJA_3800</name>
</gene>
<dbReference type="InterPro" id="IPR036397">
    <property type="entry name" value="RNaseH_sf"/>
</dbReference>
<evidence type="ECO:0000313" key="4">
    <source>
        <dbReference type="Proteomes" id="UP000001036"/>
    </source>
</evidence>
<keyword evidence="4" id="KW-1185">Reference proteome</keyword>
<dbReference type="PROSITE" id="PS50994">
    <property type="entry name" value="INTEGRASE"/>
    <property type="match status" value="1"/>
</dbReference>
<dbReference type="KEGG" id="cja:CJA_3800"/>
<dbReference type="eggNOG" id="COG2801">
    <property type="taxonomic scope" value="Bacteria"/>
</dbReference>
<feature type="domain" description="Integrase catalytic" evidence="2">
    <location>
        <begin position="266"/>
        <end position="477"/>
    </location>
</feature>
<dbReference type="RefSeq" id="WP_012489363.1">
    <property type="nucleotide sequence ID" value="NC_010995.1"/>
</dbReference>
<reference evidence="3 4" key="1">
    <citation type="journal article" date="2008" name="J. Bacteriol.">
        <title>Insights into plant cell wall degradation from the genome sequence of the soil bacterium Cellvibrio japonicus.</title>
        <authorList>
            <person name="Deboy R.T."/>
            <person name="Mongodin E.F."/>
            <person name="Fouts D.E."/>
            <person name="Tailford L.E."/>
            <person name="Khouri H."/>
            <person name="Emerson J.B."/>
            <person name="Mohamoud Y."/>
            <person name="Watkins K."/>
            <person name="Henrissat B."/>
            <person name="Gilbert H.J."/>
            <person name="Nelson K.E."/>
        </authorList>
    </citation>
    <scope>NUCLEOTIDE SEQUENCE [LARGE SCALE GENOMIC DNA]</scope>
    <source>
        <strain evidence="3 4">Ueda107</strain>
    </source>
</reference>
<dbReference type="OrthoDB" id="501284at2"/>
<dbReference type="SUPFAM" id="SSF53098">
    <property type="entry name" value="Ribonuclease H-like"/>
    <property type="match status" value="1"/>
</dbReference>
<dbReference type="AlphaFoldDB" id="B3PIR8"/>
<name>B3PIR8_CELJU</name>
<dbReference type="GO" id="GO:0015074">
    <property type="term" value="P:DNA integration"/>
    <property type="evidence" value="ECO:0007669"/>
    <property type="project" value="InterPro"/>
</dbReference>
<dbReference type="HOGENOM" id="CLU_019011_1_1_6"/>
<dbReference type="Pfam" id="PF09299">
    <property type="entry name" value="Mu-transpos_C"/>
    <property type="match status" value="1"/>
</dbReference>
<accession>B3PIR8</accession>
<dbReference type="EMBL" id="CP000934">
    <property type="protein sequence ID" value="ACE86262.1"/>
    <property type="molecule type" value="Genomic_DNA"/>
</dbReference>
<dbReference type="Gene3D" id="3.30.420.10">
    <property type="entry name" value="Ribonuclease H-like superfamily/Ribonuclease H"/>
    <property type="match status" value="1"/>
</dbReference>
<sequence>MLLVNDVYELSDHRYRILWSEPKTIYWIDIDAENALPQQVERAVLVEHLANEEMRWIDDPFELFILNPTKQSQWAKNIQKKAWEMVEPYVTDEPAIYERGSRGKMIQAMVAKHETTKALVYRKLREYWQRGKNPNALYPDTSNKGSPNKPKAITDKKRGRPRKVALGTGTNITAEIEKIFRTVIKVYYLTNDENTVRFVYRRALFLLGFDSSKKNNEEQLAEAPTYEQFYYFLQKEVTDTEKIKKRLGEIIYQKDYRPVLGSSTASAMGPGSLYQIDATIGDLYLIDEETRSVIVGRPVIYIVIDVFSRMITGVHVGLEGPSWVSAMFALANTMFDKVRYCASYGITINQDEWPVIGKPEAILGDKGELIGKAVEVLSEALFINVQNTPSFRADWKGIVEQQFRTLQADFKPYVEGYVTSTIVKKRGGSDYRMDAELTLRDITRIIINCVIIYNTTHAMEYYDPDRDIPTNLPLIPLALWNWGIQNRTGKLRGVSEELAAVNLMPHKEVPISELGLNLFGCYYSAAIAVKEGWFERIKGQSMKVLVAYDPHCADTIYFRPDGKYDKFIPFELTERSRAFRGLTFWDVWRIQDEQAKTGARSKLTKLKGELTRDKKIEEIVEEARSKNKDMSHLPKSQRTADIRENKKNEIDVNRARNGVMPPQSKPEKLPVKKDNVVYLSGEKPQDYSVPNMLDIIYGDDDGN</sequence>
<evidence type="ECO:0000259" key="2">
    <source>
        <dbReference type="PROSITE" id="PS50994"/>
    </source>
</evidence>
<feature type="compositionally biased region" description="Basic and acidic residues" evidence="1">
    <location>
        <begin position="624"/>
        <end position="654"/>
    </location>
</feature>